<dbReference type="Pfam" id="PF03717">
    <property type="entry name" value="PBP_dimer"/>
    <property type="match status" value="1"/>
</dbReference>
<keyword evidence="2" id="KW-0472">Membrane</keyword>
<dbReference type="GO" id="GO:0005886">
    <property type="term" value="C:plasma membrane"/>
    <property type="evidence" value="ECO:0007669"/>
    <property type="project" value="TreeGrafter"/>
</dbReference>
<dbReference type="CDD" id="cd06577">
    <property type="entry name" value="PASTA_pknB"/>
    <property type="match status" value="1"/>
</dbReference>
<accession>A0A855XB27</accession>
<dbReference type="InterPro" id="IPR001460">
    <property type="entry name" value="PCN-bd_Tpept"/>
</dbReference>
<organism evidence="4 5">
    <name type="scientific">candidate division GN15 bacterium</name>
    <dbReference type="NCBI Taxonomy" id="2072418"/>
    <lineage>
        <taxon>Bacteria</taxon>
        <taxon>candidate division GN15</taxon>
    </lineage>
</organism>
<evidence type="ECO:0000313" key="4">
    <source>
        <dbReference type="EMBL" id="PWB75329.1"/>
    </source>
</evidence>
<dbReference type="InterPro" id="IPR005311">
    <property type="entry name" value="PBP_dimer"/>
</dbReference>
<reference evidence="4 5" key="1">
    <citation type="journal article" date="2018" name="ISME J.">
        <title>A methanotrophic archaeon couples anaerobic oxidation of methane to Fe(III) reduction.</title>
        <authorList>
            <person name="Cai C."/>
            <person name="Leu A.O."/>
            <person name="Xie G.J."/>
            <person name="Guo J."/>
            <person name="Feng Y."/>
            <person name="Zhao J.X."/>
            <person name="Tyson G.W."/>
            <person name="Yuan Z."/>
            <person name="Hu S."/>
        </authorList>
    </citation>
    <scope>NUCLEOTIDE SEQUENCE [LARGE SCALE GENOMIC DNA]</scope>
    <source>
        <strain evidence="4">FeB_12</strain>
    </source>
</reference>
<evidence type="ECO:0000313" key="5">
    <source>
        <dbReference type="Proteomes" id="UP000250918"/>
    </source>
</evidence>
<dbReference type="AlphaFoldDB" id="A0A855XB27"/>
<dbReference type="EMBL" id="PQAP01000011">
    <property type="protein sequence ID" value="PWB75329.1"/>
    <property type="molecule type" value="Genomic_DNA"/>
</dbReference>
<evidence type="ECO:0000256" key="1">
    <source>
        <dbReference type="ARBA" id="ARBA00004370"/>
    </source>
</evidence>
<protein>
    <recommendedName>
        <fullName evidence="3">PASTA domain-containing protein</fullName>
    </recommendedName>
</protein>
<evidence type="ECO:0000259" key="3">
    <source>
        <dbReference type="PROSITE" id="PS51178"/>
    </source>
</evidence>
<comment type="subcellular location">
    <subcellularLocation>
        <location evidence="1">Membrane</location>
    </subcellularLocation>
</comment>
<dbReference type="SMART" id="SM00740">
    <property type="entry name" value="PASTA"/>
    <property type="match status" value="2"/>
</dbReference>
<dbReference type="SUPFAM" id="SSF56601">
    <property type="entry name" value="beta-lactamase/transpeptidase-like"/>
    <property type="match status" value="1"/>
</dbReference>
<dbReference type="Gene3D" id="3.90.1310.10">
    <property type="entry name" value="Penicillin-binding protein 2a (Domain 2)"/>
    <property type="match status" value="1"/>
</dbReference>
<gene>
    <name evidence="4" type="ORF">C3F09_02910</name>
</gene>
<dbReference type="InterPro" id="IPR005543">
    <property type="entry name" value="PASTA_dom"/>
</dbReference>
<proteinExistence type="predicted"/>
<sequence>MTRTRQERIRLGVIFILVILFFAAAVARLIHLQVYEHDRYSSIVEKQSSGRVSIPAERGLIYDRNGRLVAKNVIGSSLYAYPSDDAQLRAAGAFLDKYLHLTPGEAITKYKLDVDRFRWIKRRLNDAEAKQLEKMTVPGLYLRYESQREYPFGTVGKQILGFTDIDNIGQSGFELYYDSLLTGKNGFADIRRDGLNKTYRIKEEALVKPLAGNSLVLTVDWRMQDIVEEELRKAVDTFGAQRGMAVFVDCNTGDIVSIAHYDPSDEDREKPTKLRALNDQFEPGSVFKVFTAAGVFDAGIVDFNRRMDCENGAWRLKGHTLHDDKKHGMLTFREIIELSSNIGIAKWAIEVDGDDMFKVYKRFGFGKRLRCGLPGEASGRLVPPGKWSDYNIAAAAMGHSIAVTPLQLASAMAAVANGGDLLRPHVILGHVDAEGRVRRDIDRPVINRVVQNASLDSLKAFLRGVVERGTAKVVNSEVVSIAGKTGTAQLPDTVNKVYFQNKFVATFAGFFPAENPTIAGAVILIDPQPIHYGGLTSGPAFRRIAERYALVNAGLLSFPEKSFDEKDRPTDSTTTAPNLVGASQEFAQELAEERGVALRTTAAEGTVVWQYPPPGRMVYKGDEMLVAVSQPGDSVMRMPDMTGLGLRKASAFLNFAHVRYAVKGTGRVVSQSIKPGDSLANDSTCLVECEQPL</sequence>
<dbReference type="GO" id="GO:0071555">
    <property type="term" value="P:cell wall organization"/>
    <property type="evidence" value="ECO:0007669"/>
    <property type="project" value="TreeGrafter"/>
</dbReference>
<name>A0A855XB27_9BACT</name>
<dbReference type="SUPFAM" id="SSF56519">
    <property type="entry name" value="Penicillin binding protein dimerisation domain"/>
    <property type="match status" value="1"/>
</dbReference>
<dbReference type="PANTHER" id="PTHR30627">
    <property type="entry name" value="PEPTIDOGLYCAN D,D-TRANSPEPTIDASE"/>
    <property type="match status" value="1"/>
</dbReference>
<dbReference type="InterPro" id="IPR036138">
    <property type="entry name" value="PBP_dimer_sf"/>
</dbReference>
<comment type="caution">
    <text evidence="4">The sequence shown here is derived from an EMBL/GenBank/DDBJ whole genome shotgun (WGS) entry which is preliminary data.</text>
</comment>
<evidence type="ECO:0000256" key="2">
    <source>
        <dbReference type="ARBA" id="ARBA00023136"/>
    </source>
</evidence>
<dbReference type="GO" id="GO:0008658">
    <property type="term" value="F:penicillin binding"/>
    <property type="evidence" value="ECO:0007669"/>
    <property type="project" value="InterPro"/>
</dbReference>
<dbReference type="Proteomes" id="UP000250918">
    <property type="component" value="Unassembled WGS sequence"/>
</dbReference>
<dbReference type="CDD" id="cd06575">
    <property type="entry name" value="PASTA_Pbp2x-like_2"/>
    <property type="match status" value="1"/>
</dbReference>
<dbReference type="Pfam" id="PF03793">
    <property type="entry name" value="PASTA"/>
    <property type="match status" value="2"/>
</dbReference>
<dbReference type="Gene3D" id="3.40.710.10">
    <property type="entry name" value="DD-peptidase/beta-lactamase superfamily"/>
    <property type="match status" value="1"/>
</dbReference>
<dbReference type="PROSITE" id="PS51178">
    <property type="entry name" value="PASTA"/>
    <property type="match status" value="1"/>
</dbReference>
<dbReference type="Gene3D" id="3.30.450.330">
    <property type="match status" value="1"/>
</dbReference>
<feature type="domain" description="PASTA" evidence="3">
    <location>
        <begin position="570"/>
        <end position="630"/>
    </location>
</feature>
<dbReference type="InterPro" id="IPR012338">
    <property type="entry name" value="Beta-lactam/transpept-like"/>
</dbReference>
<dbReference type="SUPFAM" id="SSF54184">
    <property type="entry name" value="Penicillin-binding protein 2x (pbp-2x), c-terminal domain"/>
    <property type="match status" value="1"/>
</dbReference>
<dbReference type="Gene3D" id="3.30.10.20">
    <property type="match status" value="1"/>
</dbReference>
<dbReference type="InterPro" id="IPR050515">
    <property type="entry name" value="Beta-lactam/transpept"/>
</dbReference>
<dbReference type="Pfam" id="PF00905">
    <property type="entry name" value="Transpeptidase"/>
    <property type="match status" value="1"/>
</dbReference>